<evidence type="ECO:0000313" key="3">
    <source>
        <dbReference type="Proteomes" id="UP000483820"/>
    </source>
</evidence>
<dbReference type="KEGG" id="crq:GCK72_025429"/>
<feature type="region of interest" description="Disordered" evidence="1">
    <location>
        <begin position="266"/>
        <end position="325"/>
    </location>
</feature>
<accession>A0A6A5G2Q3</accession>
<feature type="compositionally biased region" description="Basic and acidic residues" evidence="1">
    <location>
        <begin position="130"/>
        <end position="140"/>
    </location>
</feature>
<proteinExistence type="predicted"/>
<feature type="region of interest" description="Disordered" evidence="1">
    <location>
        <begin position="203"/>
        <end position="233"/>
    </location>
</feature>
<dbReference type="EMBL" id="WUAV01000006">
    <property type="protein sequence ID" value="KAF1748962.1"/>
    <property type="molecule type" value="Genomic_DNA"/>
</dbReference>
<name>A0A6A5G2Q3_CAERE</name>
<feature type="compositionally biased region" description="Basic and acidic residues" evidence="1">
    <location>
        <begin position="419"/>
        <end position="430"/>
    </location>
</feature>
<dbReference type="AlphaFoldDB" id="A0A6A5G2Q3"/>
<dbReference type="RefSeq" id="XP_053579903.1">
    <property type="nucleotide sequence ID" value="XM_053736337.1"/>
</dbReference>
<feature type="compositionally biased region" description="Polar residues" evidence="1">
    <location>
        <begin position="172"/>
        <end position="189"/>
    </location>
</feature>
<dbReference type="Proteomes" id="UP000483820">
    <property type="component" value="Chromosome X"/>
</dbReference>
<organism evidence="2 3">
    <name type="scientific">Caenorhabditis remanei</name>
    <name type="common">Caenorhabditis vulgaris</name>
    <dbReference type="NCBI Taxonomy" id="31234"/>
    <lineage>
        <taxon>Eukaryota</taxon>
        <taxon>Metazoa</taxon>
        <taxon>Ecdysozoa</taxon>
        <taxon>Nematoda</taxon>
        <taxon>Chromadorea</taxon>
        <taxon>Rhabditida</taxon>
        <taxon>Rhabditina</taxon>
        <taxon>Rhabditomorpha</taxon>
        <taxon>Rhabditoidea</taxon>
        <taxon>Rhabditidae</taxon>
        <taxon>Peloderinae</taxon>
        <taxon>Caenorhabditis</taxon>
    </lineage>
</organism>
<sequence>MENSVHESSSDECFRKRDSDDFETESDLDEEAMAQKAACKARFAEFYKEYNKRQRLLDTDSDDDDSSSDECFRKSDGDDFETESDLDEEAMAQKAACKARFNRMYAAFRKHVRENQSDSDDDNSSTKISKQKESEEKENRNGNQNKTIVGQKIGAENQFAVADDVVPDVDSVHNSTDTEQSKNQNVNITISDRVQSSANAIANASGEDQAENPHNIDESESDEHMNNNNGYQNMGIVDHQMVADHRLVEAEEVDFAEADVLHVDSASKPIDNKQSETQSVNINNRDRVQSSANAIANASGEGQAENPHNIDESESDEHVNNNNSYQNMGIVDHQMVADHRLVEAEEVDFAEAAVLHVDLVLMPIDIEQFETRSVSINNSDRVQLSVTDTANESREDQSQNPRNFMNLDQGSSGTTNILKHNDTKKTDPIPKKTIIKKRVSKKPFKDEDHPYRPPGEKIDAVHPKLKSPRLTRSRGDAGLSKGLSNEKKHKVSNAVQEAMNLFYRHHT</sequence>
<reference evidence="2 3" key="1">
    <citation type="submission" date="2019-12" db="EMBL/GenBank/DDBJ databases">
        <title>Chromosome-level assembly of the Caenorhabditis remanei genome.</title>
        <authorList>
            <person name="Teterina A.A."/>
            <person name="Willis J.H."/>
            <person name="Phillips P.C."/>
        </authorList>
    </citation>
    <scope>NUCLEOTIDE SEQUENCE [LARGE SCALE GENOMIC DNA]</scope>
    <source>
        <strain evidence="2 3">PX506</strain>
        <tissue evidence="2">Whole organism</tissue>
    </source>
</reference>
<gene>
    <name evidence="2" type="ORF">GCK72_025429</name>
</gene>
<dbReference type="CTD" id="9819615"/>
<feature type="region of interest" description="Disordered" evidence="1">
    <location>
        <begin position="387"/>
        <end position="492"/>
    </location>
</feature>
<feature type="region of interest" description="Disordered" evidence="1">
    <location>
        <begin position="169"/>
        <end position="189"/>
    </location>
</feature>
<feature type="compositionally biased region" description="Basic residues" evidence="1">
    <location>
        <begin position="463"/>
        <end position="472"/>
    </location>
</feature>
<feature type="compositionally biased region" description="Acidic residues" evidence="1">
    <location>
        <begin position="78"/>
        <end position="90"/>
    </location>
</feature>
<feature type="compositionally biased region" description="Polar residues" evidence="1">
    <location>
        <begin position="398"/>
        <end position="418"/>
    </location>
</feature>
<evidence type="ECO:0000313" key="2">
    <source>
        <dbReference type="EMBL" id="KAF1748962.1"/>
    </source>
</evidence>
<dbReference type="GeneID" id="9819615"/>
<feature type="compositionally biased region" description="Acidic residues" evidence="1">
    <location>
        <begin position="59"/>
        <end position="68"/>
    </location>
</feature>
<evidence type="ECO:0000256" key="1">
    <source>
        <dbReference type="SAM" id="MobiDB-lite"/>
    </source>
</evidence>
<feature type="region of interest" description="Disordered" evidence="1">
    <location>
        <begin position="54"/>
        <end position="93"/>
    </location>
</feature>
<feature type="region of interest" description="Disordered" evidence="1">
    <location>
        <begin position="1"/>
        <end position="34"/>
    </location>
</feature>
<feature type="compositionally biased region" description="Basic and acidic residues" evidence="1">
    <location>
        <begin position="214"/>
        <end position="225"/>
    </location>
</feature>
<feature type="region of interest" description="Disordered" evidence="1">
    <location>
        <begin position="112"/>
        <end position="150"/>
    </location>
</feature>
<comment type="caution">
    <text evidence="2">The sequence shown here is derived from an EMBL/GenBank/DDBJ whole genome shotgun (WGS) entry which is preliminary data.</text>
</comment>
<feature type="compositionally biased region" description="Acidic residues" evidence="1">
    <location>
        <begin position="20"/>
        <end position="32"/>
    </location>
</feature>
<feature type="compositionally biased region" description="Basic and acidic residues" evidence="1">
    <location>
        <begin position="443"/>
        <end position="462"/>
    </location>
</feature>
<feature type="compositionally biased region" description="Basic residues" evidence="1">
    <location>
        <begin position="433"/>
        <end position="442"/>
    </location>
</feature>
<feature type="compositionally biased region" description="Basic and acidic residues" evidence="1">
    <location>
        <begin position="308"/>
        <end position="319"/>
    </location>
</feature>
<feature type="compositionally biased region" description="Polar residues" evidence="1">
    <location>
        <begin position="275"/>
        <end position="296"/>
    </location>
</feature>
<protein>
    <submittedName>
        <fullName evidence="2">Uncharacterized protein</fullName>
    </submittedName>
</protein>
<feature type="compositionally biased region" description="Basic and acidic residues" evidence="1">
    <location>
        <begin position="1"/>
        <end position="19"/>
    </location>
</feature>